<keyword evidence="17" id="KW-1185">Reference proteome</keyword>
<feature type="repeat" description="WD" evidence="11">
    <location>
        <begin position="168"/>
        <end position="209"/>
    </location>
</feature>
<protein>
    <recommendedName>
        <fullName evidence="12">Protein HIR</fullName>
    </recommendedName>
</protein>
<name>A0A6A7AIA7_9PLEO</name>
<dbReference type="InterPro" id="IPR031120">
    <property type="entry name" value="HIR1-like"/>
</dbReference>
<dbReference type="GO" id="GO:0000417">
    <property type="term" value="C:HIR complex"/>
    <property type="evidence" value="ECO:0007669"/>
    <property type="project" value="TreeGrafter"/>
</dbReference>
<dbReference type="Pfam" id="PF09453">
    <property type="entry name" value="HIRA_B"/>
    <property type="match status" value="1"/>
</dbReference>
<dbReference type="GO" id="GO:0000785">
    <property type="term" value="C:chromatin"/>
    <property type="evidence" value="ECO:0007669"/>
    <property type="project" value="TreeGrafter"/>
</dbReference>
<evidence type="ECO:0000256" key="1">
    <source>
        <dbReference type="ARBA" id="ARBA00002677"/>
    </source>
</evidence>
<keyword evidence="8 12" id="KW-0805">Transcription regulation</keyword>
<comment type="similarity">
    <text evidence="3 12">Belongs to the WD repeat HIR1 family.</text>
</comment>
<dbReference type="GO" id="GO:0031491">
    <property type="term" value="F:nucleosome binding"/>
    <property type="evidence" value="ECO:0007669"/>
    <property type="project" value="TreeGrafter"/>
</dbReference>
<organism evidence="16 17">
    <name type="scientific">Ophiobolus disseminans</name>
    <dbReference type="NCBI Taxonomy" id="1469910"/>
    <lineage>
        <taxon>Eukaryota</taxon>
        <taxon>Fungi</taxon>
        <taxon>Dikarya</taxon>
        <taxon>Ascomycota</taxon>
        <taxon>Pezizomycotina</taxon>
        <taxon>Dothideomycetes</taxon>
        <taxon>Pleosporomycetidae</taxon>
        <taxon>Pleosporales</taxon>
        <taxon>Pleosporineae</taxon>
        <taxon>Phaeosphaeriaceae</taxon>
        <taxon>Ophiobolus</taxon>
    </lineage>
</organism>
<evidence type="ECO:0000256" key="7">
    <source>
        <dbReference type="ARBA" id="ARBA00022853"/>
    </source>
</evidence>
<comment type="subcellular location">
    <subcellularLocation>
        <location evidence="2 12">Nucleus</location>
    </subcellularLocation>
</comment>
<keyword evidence="5 11" id="KW-0853">WD repeat</keyword>
<proteinExistence type="inferred from homology"/>
<dbReference type="Gene3D" id="2.130.10.10">
    <property type="entry name" value="YVTN repeat-like/Quinoprotein amine dehydrogenase"/>
    <property type="match status" value="3"/>
</dbReference>
<evidence type="ECO:0000313" key="17">
    <source>
        <dbReference type="Proteomes" id="UP000799424"/>
    </source>
</evidence>
<evidence type="ECO:0000256" key="13">
    <source>
        <dbReference type="SAM" id="MobiDB-lite"/>
    </source>
</evidence>
<dbReference type="SMART" id="SM00320">
    <property type="entry name" value="WD40"/>
    <property type="match status" value="7"/>
</dbReference>
<evidence type="ECO:0000256" key="6">
    <source>
        <dbReference type="ARBA" id="ARBA00022737"/>
    </source>
</evidence>
<dbReference type="EMBL" id="MU006216">
    <property type="protein sequence ID" value="KAF2833010.1"/>
    <property type="molecule type" value="Genomic_DNA"/>
</dbReference>
<feature type="compositionally biased region" description="Pro residues" evidence="13">
    <location>
        <begin position="467"/>
        <end position="478"/>
    </location>
</feature>
<evidence type="ECO:0000256" key="4">
    <source>
        <dbReference type="ARBA" id="ARBA00022491"/>
    </source>
</evidence>
<evidence type="ECO:0000256" key="3">
    <source>
        <dbReference type="ARBA" id="ARBA00007306"/>
    </source>
</evidence>
<evidence type="ECO:0000256" key="12">
    <source>
        <dbReference type="RuleBase" id="RU364014"/>
    </source>
</evidence>
<dbReference type="InterPro" id="IPR001680">
    <property type="entry name" value="WD40_rpt"/>
</dbReference>
<feature type="repeat" description="WD" evidence="11">
    <location>
        <begin position="126"/>
        <end position="167"/>
    </location>
</feature>
<reference evidence="16" key="1">
    <citation type="journal article" date="2020" name="Stud. Mycol.">
        <title>101 Dothideomycetes genomes: a test case for predicting lifestyles and emergence of pathogens.</title>
        <authorList>
            <person name="Haridas S."/>
            <person name="Albert R."/>
            <person name="Binder M."/>
            <person name="Bloem J."/>
            <person name="Labutti K."/>
            <person name="Salamov A."/>
            <person name="Andreopoulos B."/>
            <person name="Baker S."/>
            <person name="Barry K."/>
            <person name="Bills G."/>
            <person name="Bluhm B."/>
            <person name="Cannon C."/>
            <person name="Castanera R."/>
            <person name="Culley D."/>
            <person name="Daum C."/>
            <person name="Ezra D."/>
            <person name="Gonzalez J."/>
            <person name="Henrissat B."/>
            <person name="Kuo A."/>
            <person name="Liang C."/>
            <person name="Lipzen A."/>
            <person name="Lutzoni F."/>
            <person name="Magnuson J."/>
            <person name="Mondo S."/>
            <person name="Nolan M."/>
            <person name="Ohm R."/>
            <person name="Pangilinan J."/>
            <person name="Park H.-J."/>
            <person name="Ramirez L."/>
            <person name="Alfaro M."/>
            <person name="Sun H."/>
            <person name="Tritt A."/>
            <person name="Yoshinaga Y."/>
            <person name="Zwiers L.-H."/>
            <person name="Turgeon B."/>
            <person name="Goodwin S."/>
            <person name="Spatafora J."/>
            <person name="Crous P."/>
            <person name="Grigoriev I."/>
        </authorList>
    </citation>
    <scope>NUCLEOTIDE SEQUENCE</scope>
    <source>
        <strain evidence="16">CBS 113818</strain>
    </source>
</reference>
<dbReference type="GO" id="GO:0006351">
    <property type="term" value="P:DNA-templated transcription"/>
    <property type="evidence" value="ECO:0007669"/>
    <property type="project" value="InterPro"/>
</dbReference>
<gene>
    <name evidence="16" type="ORF">CC86DRAFT_441696</name>
</gene>
<evidence type="ECO:0000256" key="5">
    <source>
        <dbReference type="ARBA" id="ARBA00022574"/>
    </source>
</evidence>
<dbReference type="OrthoDB" id="1741719at2759"/>
<dbReference type="PANTHER" id="PTHR13831">
    <property type="entry name" value="MEMBER OF THE HIR1 FAMILY OF WD-REPEAT PROTEINS"/>
    <property type="match status" value="1"/>
</dbReference>
<dbReference type="GO" id="GO:0006355">
    <property type="term" value="P:regulation of DNA-templated transcription"/>
    <property type="evidence" value="ECO:0007669"/>
    <property type="project" value="InterPro"/>
</dbReference>
<feature type="repeat" description="WD" evidence="11">
    <location>
        <begin position="20"/>
        <end position="47"/>
    </location>
</feature>
<keyword evidence="6 12" id="KW-0677">Repeat</keyword>
<dbReference type="CDD" id="cd00200">
    <property type="entry name" value="WD40"/>
    <property type="match status" value="1"/>
</dbReference>
<keyword evidence="7 12" id="KW-0156">Chromatin regulator</keyword>
<dbReference type="GO" id="GO:0006338">
    <property type="term" value="P:chromatin remodeling"/>
    <property type="evidence" value="ECO:0007669"/>
    <property type="project" value="InterPro"/>
</dbReference>
<dbReference type="PROSITE" id="PS50294">
    <property type="entry name" value="WD_REPEATS_REGION"/>
    <property type="match status" value="2"/>
</dbReference>
<dbReference type="InterPro" id="IPR019015">
    <property type="entry name" value="HIRA_B_motif"/>
</dbReference>
<dbReference type="SUPFAM" id="SSF101898">
    <property type="entry name" value="NHL repeat"/>
    <property type="match status" value="1"/>
</dbReference>
<feature type="domain" description="Protein HIRA-like C-terminal" evidence="14">
    <location>
        <begin position="738"/>
        <end position="977"/>
    </location>
</feature>
<dbReference type="Pfam" id="PF07569">
    <property type="entry name" value="Hira"/>
    <property type="match status" value="1"/>
</dbReference>
<feature type="region of interest" description="Disordered" evidence="13">
    <location>
        <begin position="456"/>
        <end position="480"/>
    </location>
</feature>
<dbReference type="PANTHER" id="PTHR13831:SF0">
    <property type="entry name" value="PROTEIN HIRA"/>
    <property type="match status" value="1"/>
</dbReference>
<feature type="repeat" description="WD" evidence="11">
    <location>
        <begin position="66"/>
        <end position="107"/>
    </location>
</feature>
<dbReference type="AlphaFoldDB" id="A0A6A7AIA7"/>
<evidence type="ECO:0000256" key="2">
    <source>
        <dbReference type="ARBA" id="ARBA00004123"/>
    </source>
</evidence>
<evidence type="ECO:0000256" key="9">
    <source>
        <dbReference type="ARBA" id="ARBA00023163"/>
    </source>
</evidence>
<dbReference type="Pfam" id="PF24105">
    <property type="entry name" value="Beta-prop_CAF1B_HIR1"/>
    <property type="match status" value="1"/>
</dbReference>
<dbReference type="Proteomes" id="UP000799424">
    <property type="component" value="Unassembled WGS sequence"/>
</dbReference>
<dbReference type="InterPro" id="IPR055410">
    <property type="entry name" value="Beta-prop_CAF1B_HIR1"/>
</dbReference>
<sequence>MHLIKPQWLTHPGELKDFEVYSCHVSPDGSRLVTAAGDGYVRIWSTEAILNSANPDYTKPKQLAAVSHHSGTIHAVRFSSNGKYLASGADDKIVCVYALDPNAPTHAAFGSNEPAPVENWRVIRRLIGHDNDVQDLGWSADSSILVSVGLDSKVVVWSGHSFEKLKTLSNHQSHVKGITFDPANKYFATASDDRTIKIYRFNSPPPNATQQDQVNNFVLEHTITTPFLTSPLTTYFRRCSWSPDGQHIAAANATNGPVSSVAILDRGTWDSQTTQTSLIGHEGPVEVAAFSPRLFYASPPRVEHDGSVHQQTITVVACAGQDKCLSVWNTLFARPFMISQEISTKSISDLAWAPNGETLFATSLDGSIMTLVFEPGELGYPASLSENEKTLSKFGAGRRVGIIEGTDALLLEESSKSGELKGVQGRMGALMGDGGAVQPPIPPITNGTNGVFPSTTLTNGSSTTAPVPAPAPAPVEPPPDQRVEKLKQRVTVTKDGKKRIAPMLMSSSSGVGTSSLPQTQLISASTTSGNRSDNPHNIIDLSKPYDGFPRGGLASMLIGNKRKFAEIEGDEDRQVERRLAASVRPGGAAIVLNSENGLVPPAAAASKNSDSMEPSKVLRPAIVNPSLSVSQVRLAVPKLRSVIVRTADGSEPQQNGVDANTGKAEIPDTVMLEARNATGPSRTGRPQDHDPARISCTSKGQSLWQDFLPRAVLLVTGNTNFFAAACEDGSVYAWSPAGRRTLNAIILEAQPVIMDCRGWWLLCISAVGMVYIWNLKTMTAPHPPISVAPILDIAAHTQGPHLTRSPGIVFARLNSEGRIVVAMSNGEGYVYNPDMYIWQRISEPWWSVGSQYWNTTDSSVSNIRSSQDKPASKEKDDQVSIENISAGIIPSLERSTTNQFLLQGRAFYLQRLIKALISAEGYETFESSVSVAHLENRVAAAKTLGAREEFKIYLSMYVKRLGMEGLKGKIEELLRSLTGDLIDEDDGEQQDEVICGWKREDLLREAVLILGKHRDLQRITVPYARLLGIVTEQHRDDQAMITDM</sequence>
<evidence type="ECO:0000256" key="8">
    <source>
        <dbReference type="ARBA" id="ARBA00023015"/>
    </source>
</evidence>
<accession>A0A6A7AIA7</accession>
<evidence type="ECO:0000259" key="15">
    <source>
        <dbReference type="Pfam" id="PF24105"/>
    </source>
</evidence>
<comment type="function">
    <text evidence="1 12">Required for replication-independent chromatin assembly and for the periodic repression of histone gene transcription during the cell cycle.</text>
</comment>
<dbReference type="FunFam" id="2.130.10.10:FF:000290">
    <property type="entry name" value="Protein HIR"/>
    <property type="match status" value="1"/>
</dbReference>
<dbReference type="GO" id="GO:0005634">
    <property type="term" value="C:nucleus"/>
    <property type="evidence" value="ECO:0007669"/>
    <property type="project" value="UniProtKB-SubCell"/>
</dbReference>
<evidence type="ECO:0000313" key="16">
    <source>
        <dbReference type="EMBL" id="KAF2833010.1"/>
    </source>
</evidence>
<dbReference type="FunFam" id="2.130.10.10:FF:001557">
    <property type="entry name" value="Protein HIR"/>
    <property type="match status" value="1"/>
</dbReference>
<feature type="domain" description="CAF1B/HIR1 beta-propeller" evidence="15">
    <location>
        <begin position="29"/>
        <end position="378"/>
    </location>
</feature>
<evidence type="ECO:0000259" key="14">
    <source>
        <dbReference type="Pfam" id="PF07569"/>
    </source>
</evidence>
<dbReference type="SUPFAM" id="SSF50978">
    <property type="entry name" value="WD40 repeat-like"/>
    <property type="match status" value="1"/>
</dbReference>
<dbReference type="PROSITE" id="PS50082">
    <property type="entry name" value="WD_REPEATS_2"/>
    <property type="match status" value="4"/>
</dbReference>
<dbReference type="InterPro" id="IPR015943">
    <property type="entry name" value="WD40/YVTN_repeat-like_dom_sf"/>
</dbReference>
<dbReference type="InterPro" id="IPR011494">
    <property type="entry name" value="HIRA-like_C"/>
</dbReference>
<dbReference type="InterPro" id="IPR036322">
    <property type="entry name" value="WD40_repeat_dom_sf"/>
</dbReference>
<keyword evidence="10 12" id="KW-0539">Nucleus</keyword>
<keyword evidence="4 12" id="KW-0678">Repressor</keyword>
<evidence type="ECO:0000256" key="10">
    <source>
        <dbReference type="ARBA" id="ARBA00023242"/>
    </source>
</evidence>
<keyword evidence="9 12" id="KW-0804">Transcription</keyword>
<evidence type="ECO:0000256" key="11">
    <source>
        <dbReference type="PROSITE-ProRule" id="PRU00221"/>
    </source>
</evidence>